<sequence length="64" mass="7002">MSEEQWTKSSFSGGIGACVEVRRVGGEIAVRNSRSPSAEQTYTQAEIRAFIDGVKAGEFDYLLD</sequence>
<dbReference type="RefSeq" id="WP_172157152.1">
    <property type="nucleotide sequence ID" value="NZ_CP053564.1"/>
</dbReference>
<evidence type="ECO:0000259" key="1">
    <source>
        <dbReference type="Pfam" id="PF04149"/>
    </source>
</evidence>
<organism evidence="2 3">
    <name type="scientific">Pseudonocardia broussonetiae</name>
    <dbReference type="NCBI Taxonomy" id="2736640"/>
    <lineage>
        <taxon>Bacteria</taxon>
        <taxon>Bacillati</taxon>
        <taxon>Actinomycetota</taxon>
        <taxon>Actinomycetes</taxon>
        <taxon>Pseudonocardiales</taxon>
        <taxon>Pseudonocardiaceae</taxon>
        <taxon>Pseudonocardia</taxon>
    </lineage>
</organism>
<dbReference type="AlphaFoldDB" id="A0A6M6JE22"/>
<name>A0A6M6JE22_9PSEU</name>
<gene>
    <name evidence="2" type="ORF">HOP40_10535</name>
</gene>
<evidence type="ECO:0000313" key="3">
    <source>
        <dbReference type="Proteomes" id="UP000505377"/>
    </source>
</evidence>
<dbReference type="InterPro" id="IPR007278">
    <property type="entry name" value="DUF397"/>
</dbReference>
<keyword evidence="3" id="KW-1185">Reference proteome</keyword>
<dbReference type="EMBL" id="CP053564">
    <property type="protein sequence ID" value="QJY46184.1"/>
    <property type="molecule type" value="Genomic_DNA"/>
</dbReference>
<dbReference type="Proteomes" id="UP000505377">
    <property type="component" value="Chromosome"/>
</dbReference>
<evidence type="ECO:0000313" key="2">
    <source>
        <dbReference type="EMBL" id="QJY46184.1"/>
    </source>
</evidence>
<reference evidence="2 3" key="1">
    <citation type="submission" date="2020-05" db="EMBL/GenBank/DDBJ databases">
        <authorList>
            <person name="Mo P."/>
        </authorList>
    </citation>
    <scope>NUCLEOTIDE SEQUENCE [LARGE SCALE GENOMIC DNA]</scope>
    <source>
        <strain evidence="2 3">Gen01</strain>
    </source>
</reference>
<protein>
    <submittedName>
        <fullName evidence="2">DUF397 domain-containing protein</fullName>
    </submittedName>
</protein>
<proteinExistence type="predicted"/>
<dbReference type="KEGG" id="pbro:HOP40_10535"/>
<accession>A0A6M6JE22</accession>
<feature type="domain" description="DUF397" evidence="1">
    <location>
        <begin position="5"/>
        <end position="55"/>
    </location>
</feature>
<dbReference type="Pfam" id="PF04149">
    <property type="entry name" value="DUF397"/>
    <property type="match status" value="1"/>
</dbReference>